<protein>
    <submittedName>
        <fullName evidence="1">Uncharacterized protein</fullName>
    </submittedName>
</protein>
<dbReference type="AlphaFoldDB" id="A0A3N7F435"/>
<accession>A0A3N7F435</accession>
<dbReference type="InParanoid" id="A0A3N7F435"/>
<name>A0A3N7F435_POPTR</name>
<dbReference type="Proteomes" id="UP000006729">
    <property type="component" value="Chromosome 5"/>
</dbReference>
<evidence type="ECO:0000313" key="1">
    <source>
        <dbReference type="EMBL" id="RQO91042.1"/>
    </source>
</evidence>
<sequence length="39" mass="4668">MILIDEIIDGIVSFIRCFWPLEENLELELLVKNCVARYR</sequence>
<proteinExistence type="predicted"/>
<organism evidence="1 2">
    <name type="scientific">Populus trichocarpa</name>
    <name type="common">Western balsam poplar</name>
    <name type="synonym">Populus balsamifera subsp. trichocarpa</name>
    <dbReference type="NCBI Taxonomy" id="3694"/>
    <lineage>
        <taxon>Eukaryota</taxon>
        <taxon>Viridiplantae</taxon>
        <taxon>Streptophyta</taxon>
        <taxon>Embryophyta</taxon>
        <taxon>Tracheophyta</taxon>
        <taxon>Spermatophyta</taxon>
        <taxon>Magnoliopsida</taxon>
        <taxon>eudicotyledons</taxon>
        <taxon>Gunneridae</taxon>
        <taxon>Pentapetalae</taxon>
        <taxon>rosids</taxon>
        <taxon>fabids</taxon>
        <taxon>Malpighiales</taxon>
        <taxon>Salicaceae</taxon>
        <taxon>Saliceae</taxon>
        <taxon>Populus</taxon>
    </lineage>
</organism>
<keyword evidence="2" id="KW-1185">Reference proteome</keyword>
<reference evidence="1 2" key="1">
    <citation type="journal article" date="2006" name="Science">
        <title>The genome of black cottonwood, Populus trichocarpa (Torr. &amp; Gray).</title>
        <authorList>
            <person name="Tuskan G.A."/>
            <person name="Difazio S."/>
            <person name="Jansson S."/>
            <person name="Bohlmann J."/>
            <person name="Grigoriev I."/>
            <person name="Hellsten U."/>
            <person name="Putnam N."/>
            <person name="Ralph S."/>
            <person name="Rombauts S."/>
            <person name="Salamov A."/>
            <person name="Schein J."/>
            <person name="Sterck L."/>
            <person name="Aerts A."/>
            <person name="Bhalerao R.R."/>
            <person name="Bhalerao R.P."/>
            <person name="Blaudez D."/>
            <person name="Boerjan W."/>
            <person name="Brun A."/>
            <person name="Brunner A."/>
            <person name="Busov V."/>
            <person name="Campbell M."/>
            <person name="Carlson J."/>
            <person name="Chalot M."/>
            <person name="Chapman J."/>
            <person name="Chen G.L."/>
            <person name="Cooper D."/>
            <person name="Coutinho P.M."/>
            <person name="Couturier J."/>
            <person name="Covert S."/>
            <person name="Cronk Q."/>
            <person name="Cunningham R."/>
            <person name="Davis J."/>
            <person name="Degroeve S."/>
            <person name="Dejardin A."/>
            <person name="Depamphilis C."/>
            <person name="Detter J."/>
            <person name="Dirks B."/>
            <person name="Dubchak I."/>
            <person name="Duplessis S."/>
            <person name="Ehlting J."/>
            <person name="Ellis B."/>
            <person name="Gendler K."/>
            <person name="Goodstein D."/>
            <person name="Gribskov M."/>
            <person name="Grimwood J."/>
            <person name="Groover A."/>
            <person name="Gunter L."/>
            <person name="Hamberger B."/>
            <person name="Heinze B."/>
            <person name="Helariutta Y."/>
            <person name="Henrissat B."/>
            <person name="Holligan D."/>
            <person name="Holt R."/>
            <person name="Huang W."/>
            <person name="Islam-Faridi N."/>
            <person name="Jones S."/>
            <person name="Jones-Rhoades M."/>
            <person name="Jorgensen R."/>
            <person name="Joshi C."/>
            <person name="Kangasjarvi J."/>
            <person name="Karlsson J."/>
            <person name="Kelleher C."/>
            <person name="Kirkpatrick R."/>
            <person name="Kirst M."/>
            <person name="Kohler A."/>
            <person name="Kalluri U."/>
            <person name="Larimer F."/>
            <person name="Leebens-Mack J."/>
            <person name="Leple J.C."/>
            <person name="Locascio P."/>
            <person name="Lou Y."/>
            <person name="Lucas S."/>
            <person name="Martin F."/>
            <person name="Montanini B."/>
            <person name="Napoli C."/>
            <person name="Nelson D.R."/>
            <person name="Nelson C."/>
            <person name="Nieminen K."/>
            <person name="Nilsson O."/>
            <person name="Pereda V."/>
            <person name="Peter G."/>
            <person name="Philippe R."/>
            <person name="Pilate G."/>
            <person name="Poliakov A."/>
            <person name="Razumovskaya J."/>
            <person name="Richardson P."/>
            <person name="Rinaldi C."/>
            <person name="Ritland K."/>
            <person name="Rouze P."/>
            <person name="Ryaboy D."/>
            <person name="Schmutz J."/>
            <person name="Schrader J."/>
            <person name="Segerman B."/>
            <person name="Shin H."/>
            <person name="Siddiqui A."/>
            <person name="Sterky F."/>
            <person name="Terry A."/>
            <person name="Tsai C.J."/>
            <person name="Uberbacher E."/>
            <person name="Unneberg P."/>
            <person name="Vahala J."/>
            <person name="Wall K."/>
            <person name="Wessler S."/>
            <person name="Yang G."/>
            <person name="Yin T."/>
            <person name="Douglas C."/>
            <person name="Marra M."/>
            <person name="Sandberg G."/>
            <person name="Van de Peer Y."/>
            <person name="Rokhsar D."/>
        </authorList>
    </citation>
    <scope>NUCLEOTIDE SEQUENCE [LARGE SCALE GENOMIC DNA]</scope>
    <source>
        <strain evidence="2">cv. Nisqually</strain>
    </source>
</reference>
<gene>
    <name evidence="1" type="ORF">POPTR_005G251350</name>
</gene>
<dbReference type="EMBL" id="CM009294">
    <property type="protein sequence ID" value="RQO91042.1"/>
    <property type="molecule type" value="Genomic_DNA"/>
</dbReference>
<evidence type="ECO:0000313" key="2">
    <source>
        <dbReference type="Proteomes" id="UP000006729"/>
    </source>
</evidence>